<proteinExistence type="predicted"/>
<reference evidence="1 2" key="1">
    <citation type="submission" date="2020-09" db="EMBL/GenBank/DDBJ databases">
        <title>Novel species of Mucilaginibacter isolated from a glacier on the Tibetan Plateau.</title>
        <authorList>
            <person name="Liu Q."/>
            <person name="Xin Y.-H."/>
        </authorList>
    </citation>
    <scope>NUCLEOTIDE SEQUENCE [LARGE SCALE GENOMIC DNA]</scope>
    <source>
        <strain evidence="1 2">CGMCC 1.13878</strain>
    </source>
</reference>
<sequence>MKKISAVLDGLKFSEATMKYAIRMAADTNALLTGVFPEGYLYHSFHLFDMVGNQGISKVKLKHLLEKDQATRHNAIAIFKEQCKRMEVDCVIHNDKTFPLEDLIKESIYSDLLMIGAHETMNNINEAAPTTFIDNVLSETQCPVMVVPSKYQDIQKVVLLYDGSPSSVFAVKMFNYLLPLLRDLETEVIYVSGEDNPKDLPENKLIREFIRCHCPLAKYIILSGDPDEQIVAYLKNGKLNPLVVLGAYQRGVVSRWFRSSMADKLISQLAVPLFITHYR</sequence>
<dbReference type="RefSeq" id="WP_191176406.1">
    <property type="nucleotide sequence ID" value="NZ_JACWMW010000003.1"/>
</dbReference>
<accession>A0ABR7X7I9</accession>
<dbReference type="Gene3D" id="3.40.50.12370">
    <property type="match status" value="1"/>
</dbReference>
<organism evidence="1 2">
    <name type="scientific">Mucilaginibacter rigui</name>
    <dbReference type="NCBI Taxonomy" id="534635"/>
    <lineage>
        <taxon>Bacteria</taxon>
        <taxon>Pseudomonadati</taxon>
        <taxon>Bacteroidota</taxon>
        <taxon>Sphingobacteriia</taxon>
        <taxon>Sphingobacteriales</taxon>
        <taxon>Sphingobacteriaceae</taxon>
        <taxon>Mucilaginibacter</taxon>
    </lineage>
</organism>
<dbReference type="Proteomes" id="UP000618754">
    <property type="component" value="Unassembled WGS sequence"/>
</dbReference>
<name>A0ABR7X7I9_9SPHI</name>
<dbReference type="EMBL" id="JACWMW010000003">
    <property type="protein sequence ID" value="MBD1386563.1"/>
    <property type="molecule type" value="Genomic_DNA"/>
</dbReference>
<dbReference type="CDD" id="cd00293">
    <property type="entry name" value="USP-like"/>
    <property type="match status" value="1"/>
</dbReference>
<protein>
    <submittedName>
        <fullName evidence="1">Universal stress protein</fullName>
    </submittedName>
</protein>
<evidence type="ECO:0000313" key="1">
    <source>
        <dbReference type="EMBL" id="MBD1386563.1"/>
    </source>
</evidence>
<keyword evidence="2" id="KW-1185">Reference proteome</keyword>
<gene>
    <name evidence="1" type="ORF">IDJ75_14850</name>
</gene>
<comment type="caution">
    <text evidence="1">The sequence shown here is derived from an EMBL/GenBank/DDBJ whole genome shotgun (WGS) entry which is preliminary data.</text>
</comment>
<dbReference type="SUPFAM" id="SSF52402">
    <property type="entry name" value="Adenine nucleotide alpha hydrolases-like"/>
    <property type="match status" value="2"/>
</dbReference>
<evidence type="ECO:0000313" key="2">
    <source>
        <dbReference type="Proteomes" id="UP000618754"/>
    </source>
</evidence>